<feature type="binding site" evidence="4">
    <location>
        <begin position="115"/>
        <end position="116"/>
    </location>
    <ligand>
        <name>substrate</name>
    </ligand>
</feature>
<feature type="binding site" evidence="4">
    <location>
        <begin position="22"/>
        <end position="23"/>
    </location>
    <ligand>
        <name>substrate</name>
    </ligand>
</feature>
<comment type="similarity">
    <text evidence="1 4">Belongs to the phosphoglycerate mutase family. BPG-dependent PGAM subfamily.</text>
</comment>
<gene>
    <name evidence="4" type="primary">gpmA</name>
    <name evidence="6" type="ORF">ACFO3J_01205</name>
</gene>
<feature type="site" description="Transition state stabilizer" evidence="4">
    <location>
        <position position="182"/>
    </location>
</feature>
<feature type="active site" description="Tele-phosphohistidine intermediate" evidence="4">
    <location>
        <position position="10"/>
    </location>
</feature>
<dbReference type="Proteomes" id="UP001595765">
    <property type="component" value="Unassembled WGS sequence"/>
</dbReference>
<dbReference type="EC" id="5.4.2.11" evidence="4 5"/>
<evidence type="ECO:0000313" key="7">
    <source>
        <dbReference type="Proteomes" id="UP001595765"/>
    </source>
</evidence>
<reference evidence="7" key="1">
    <citation type="journal article" date="2019" name="Int. J. Syst. Evol. Microbiol.">
        <title>The Global Catalogue of Microorganisms (GCM) 10K type strain sequencing project: providing services to taxonomists for standard genome sequencing and annotation.</title>
        <authorList>
            <consortium name="The Broad Institute Genomics Platform"/>
            <consortium name="The Broad Institute Genome Sequencing Center for Infectious Disease"/>
            <person name="Wu L."/>
            <person name="Ma J."/>
        </authorList>
    </citation>
    <scope>NUCLEOTIDE SEQUENCE [LARGE SCALE GENOMIC DNA]</scope>
    <source>
        <strain evidence="7">CGMCC 4.7237</strain>
    </source>
</reference>
<dbReference type="InterPro" id="IPR029033">
    <property type="entry name" value="His_PPase_superfam"/>
</dbReference>
<feature type="active site" description="Proton donor/acceptor" evidence="4">
    <location>
        <position position="88"/>
    </location>
</feature>
<dbReference type="EMBL" id="JBHSBB010000001">
    <property type="protein sequence ID" value="MFC4030084.1"/>
    <property type="molecule type" value="Genomic_DNA"/>
</dbReference>
<dbReference type="Pfam" id="PF00300">
    <property type="entry name" value="His_Phos_1"/>
    <property type="match status" value="2"/>
</dbReference>
<dbReference type="PROSITE" id="PS00175">
    <property type="entry name" value="PG_MUTASE"/>
    <property type="match status" value="1"/>
</dbReference>
<dbReference type="RefSeq" id="WP_386424979.1">
    <property type="nucleotide sequence ID" value="NZ_JBHSBB010000001.1"/>
</dbReference>
<accession>A0ABV8HGS1</accession>
<protein>
    <recommendedName>
        <fullName evidence="4 5">2,3-bisphosphoglycerate-dependent phosphoglycerate mutase</fullName>
        <shortName evidence="4">BPG-dependent PGAM</shortName>
        <shortName evidence="4">PGAM</shortName>
        <shortName evidence="4">Phosphoglyceromutase</shortName>
        <shortName evidence="4">dPGM</shortName>
        <ecNumber evidence="4 5">5.4.2.11</ecNumber>
    </recommendedName>
</protein>
<dbReference type="HAMAP" id="MF_01039">
    <property type="entry name" value="PGAM_GpmA"/>
    <property type="match status" value="1"/>
</dbReference>
<feature type="binding site" evidence="4">
    <location>
        <begin position="9"/>
        <end position="16"/>
    </location>
    <ligand>
        <name>substrate</name>
    </ligand>
</feature>
<feature type="binding site" evidence="4">
    <location>
        <begin position="88"/>
        <end position="91"/>
    </location>
    <ligand>
        <name>substrate</name>
    </ligand>
</feature>
<dbReference type="InterPro" id="IPR001345">
    <property type="entry name" value="PG/BPGM_mutase_AS"/>
</dbReference>
<comment type="pathway">
    <text evidence="4 5">Carbohydrate degradation; glycolysis; pyruvate from D-glyceraldehyde 3-phosphate: step 3/5.</text>
</comment>
<evidence type="ECO:0000256" key="5">
    <source>
        <dbReference type="RuleBase" id="RU004512"/>
    </source>
</evidence>
<dbReference type="NCBIfam" id="TIGR01258">
    <property type="entry name" value="pgm_1"/>
    <property type="match status" value="1"/>
</dbReference>
<dbReference type="PIRSF" id="PIRSF000709">
    <property type="entry name" value="6PFK_2-Ptase"/>
    <property type="match status" value="1"/>
</dbReference>
<name>A0ABV8HGS1_9ACTN</name>
<keyword evidence="4" id="KW-0312">Gluconeogenesis</keyword>
<comment type="catalytic activity">
    <reaction evidence="4 5">
        <text>(2R)-2-phosphoglycerate = (2R)-3-phosphoglycerate</text>
        <dbReference type="Rhea" id="RHEA:15901"/>
        <dbReference type="ChEBI" id="CHEBI:58272"/>
        <dbReference type="ChEBI" id="CHEBI:58289"/>
        <dbReference type="EC" id="5.4.2.11"/>
    </reaction>
</comment>
<keyword evidence="7" id="KW-1185">Reference proteome</keyword>
<comment type="function">
    <text evidence="4 5">Catalyzes the interconversion of 2-phosphoglycerate and 3-phosphoglycerate.</text>
</comment>
<dbReference type="CDD" id="cd07067">
    <property type="entry name" value="HP_PGM_like"/>
    <property type="match status" value="1"/>
</dbReference>
<evidence type="ECO:0000256" key="2">
    <source>
        <dbReference type="ARBA" id="ARBA00023152"/>
    </source>
</evidence>
<feature type="binding site" evidence="4">
    <location>
        <begin position="183"/>
        <end position="184"/>
    </location>
    <ligand>
        <name>substrate</name>
    </ligand>
</feature>
<feature type="binding site" evidence="4">
    <location>
        <position position="61"/>
    </location>
    <ligand>
        <name>substrate</name>
    </ligand>
</feature>
<dbReference type="SUPFAM" id="SSF53254">
    <property type="entry name" value="Phosphoglycerate mutase-like"/>
    <property type="match status" value="1"/>
</dbReference>
<dbReference type="Gene3D" id="3.40.50.1240">
    <property type="entry name" value="Phosphoglycerate mutase-like"/>
    <property type="match status" value="1"/>
</dbReference>
<dbReference type="PANTHER" id="PTHR11931">
    <property type="entry name" value="PHOSPHOGLYCERATE MUTASE"/>
    <property type="match status" value="1"/>
</dbReference>
<evidence type="ECO:0000256" key="4">
    <source>
        <dbReference type="HAMAP-Rule" id="MF_01039"/>
    </source>
</evidence>
<feature type="binding site" evidence="4">
    <location>
        <position position="99"/>
    </location>
    <ligand>
        <name>substrate</name>
    </ligand>
</feature>
<dbReference type="SMART" id="SM00855">
    <property type="entry name" value="PGAM"/>
    <property type="match status" value="1"/>
</dbReference>
<evidence type="ECO:0000313" key="6">
    <source>
        <dbReference type="EMBL" id="MFC4030084.1"/>
    </source>
</evidence>
<evidence type="ECO:0000256" key="1">
    <source>
        <dbReference type="ARBA" id="ARBA00006717"/>
    </source>
</evidence>
<proteinExistence type="inferred from homology"/>
<dbReference type="InterPro" id="IPR013078">
    <property type="entry name" value="His_Pase_superF_clade-1"/>
</dbReference>
<sequence length="245" mass="26552">MSAALVLLRHGESTANADGVFTGWTDAPLTERGREQARGAGRLLAGAGLLPDVVHTSVLCRTVTTADLVLDETGRDWVPAHRSWRLNERHYGALTGRTKHQVRRSTDEAAYLAWRRSWATPPPPAPAGALPPWGDPRYTNLPPEAWPLTQSLADVHARVLPYWADTIATDLSAGRTTLVVAHGNSLRALVAHLDRMDPAAVEHLDIPTGQPLRYDFDPGQRQLPGGGRYLDPDTAAAEAALVHGQ</sequence>
<comment type="caution">
    <text evidence="6">The sequence shown here is derived from an EMBL/GenBank/DDBJ whole genome shotgun (WGS) entry which is preliminary data.</text>
</comment>
<keyword evidence="2 4" id="KW-0324">Glycolysis</keyword>
<keyword evidence="3 4" id="KW-0413">Isomerase</keyword>
<evidence type="ECO:0000256" key="3">
    <source>
        <dbReference type="ARBA" id="ARBA00023235"/>
    </source>
</evidence>
<organism evidence="6 7">
    <name type="scientific">Streptomyces polygonati</name>
    <dbReference type="NCBI Taxonomy" id="1617087"/>
    <lineage>
        <taxon>Bacteria</taxon>
        <taxon>Bacillati</taxon>
        <taxon>Actinomycetota</taxon>
        <taxon>Actinomycetes</taxon>
        <taxon>Kitasatosporales</taxon>
        <taxon>Streptomycetaceae</taxon>
        <taxon>Streptomyces</taxon>
    </lineage>
</organism>
<dbReference type="InterPro" id="IPR005952">
    <property type="entry name" value="Phosphogly_mut1"/>
</dbReference>